<dbReference type="Pfam" id="PF00528">
    <property type="entry name" value="BPD_transp_1"/>
    <property type="match status" value="1"/>
</dbReference>
<dbReference type="PANTHER" id="PTHR30406:SF8">
    <property type="entry name" value="SULFATE TRANSPORT SYSTEM PERMEASE PROTEIN CYST"/>
    <property type="match status" value="1"/>
</dbReference>
<dbReference type="PANTHER" id="PTHR30406">
    <property type="entry name" value="SULFATE TRANSPORT SYSTEM PERMEASE PROTEIN"/>
    <property type="match status" value="1"/>
</dbReference>
<comment type="function">
    <text evidence="8">Part of the ABC transporter complex CysAWTP (TC 3.A.1.6.1) involved in sulfate/thiosulfate import. Probably responsible for the translocation of the substrate across the membrane.</text>
</comment>
<dbReference type="GO" id="GO:0005886">
    <property type="term" value="C:plasma membrane"/>
    <property type="evidence" value="ECO:0007669"/>
    <property type="project" value="InterPro"/>
</dbReference>
<comment type="caution">
    <text evidence="11">The sequence shown here is derived from an EMBL/GenBank/DDBJ whole genome shotgun (WGS) entry which is preliminary data.</text>
</comment>
<feature type="domain" description="ABC transmembrane type-1" evidence="10">
    <location>
        <begin position="82"/>
        <end position="277"/>
    </location>
</feature>
<dbReference type="AlphaFoldDB" id="A0A919P3H2"/>
<dbReference type="PROSITE" id="PS50928">
    <property type="entry name" value="ABC_TM1"/>
    <property type="match status" value="1"/>
</dbReference>
<dbReference type="InterPro" id="IPR005667">
    <property type="entry name" value="Sulph_transpt2"/>
</dbReference>
<keyword evidence="5 9" id="KW-1133">Transmembrane helix</keyword>
<dbReference type="EMBL" id="BONK01000013">
    <property type="protein sequence ID" value="GIG22736.1"/>
    <property type="molecule type" value="Genomic_DNA"/>
</dbReference>
<dbReference type="GO" id="GO:0015419">
    <property type="term" value="F:ABC-type sulfate transporter activity"/>
    <property type="evidence" value="ECO:0007669"/>
    <property type="project" value="UniProtKB-UniRule"/>
</dbReference>
<sequence length="288" mass="29692">MTTTLVETPVGATAAAAAPTGARAQRTGAPLGRASGLTLGVVLLALSLLVLIPLAAVAAEAGSTGWSGFWAAVTAPAAVDALVLTVTSSFVVTAINAVMGTLLAWVLVRDDFPGKRWVELVIDVPFALPTIVAGLVILSVYGRNSPVGIDLFGTRWGVMVALLFVTLPFVARTVQPTLMAFDRDTERAAATLGARPATVFRRIVLPPLVPAIAAGAALAFARAMGEYGSVLLISGGLDKTQVSSMYAFSLYESYDFPGAAATATVLLVVSLVVLVGFEIVSHRAGRRG</sequence>
<comment type="function">
    <text evidence="9">Part of the ABC transporter complex (TC 3.A.1.6.1) involved in sulfate/thiosulfate import.</text>
</comment>
<keyword evidence="12" id="KW-1185">Reference proteome</keyword>
<feature type="transmembrane region" description="Helical" evidence="9">
    <location>
        <begin position="34"/>
        <end position="59"/>
    </location>
</feature>
<comment type="subunit">
    <text evidence="2">The complex is composed of two ATP-binding proteins (CysA), two transmembrane proteins (CysT and CysW) and a solute-binding protein (CysP).</text>
</comment>
<dbReference type="InterPro" id="IPR011865">
    <property type="entry name" value="CysT_permease"/>
</dbReference>
<evidence type="ECO:0000256" key="6">
    <source>
        <dbReference type="ARBA" id="ARBA00023032"/>
    </source>
</evidence>
<protein>
    <recommendedName>
        <fullName evidence="9">Sulfate transport system permease protein CysT</fullName>
    </recommendedName>
</protein>
<dbReference type="Proteomes" id="UP000632740">
    <property type="component" value="Unassembled WGS sequence"/>
</dbReference>
<comment type="similarity">
    <text evidence="9">Belongs to the binding-protein-dependent transport system permease family. CysTW subfamily.</text>
</comment>
<evidence type="ECO:0000259" key="10">
    <source>
        <dbReference type="PROSITE" id="PS50928"/>
    </source>
</evidence>
<evidence type="ECO:0000256" key="4">
    <source>
        <dbReference type="ARBA" id="ARBA00022692"/>
    </source>
</evidence>
<keyword evidence="6 9" id="KW-0764">Sulfate transport</keyword>
<comment type="subcellular location">
    <subcellularLocation>
        <location evidence="1">Membrane</location>
        <topology evidence="1">Multi-pass membrane protein</topology>
    </subcellularLocation>
</comment>
<keyword evidence="3 9" id="KW-0813">Transport</keyword>
<feature type="transmembrane region" description="Helical" evidence="9">
    <location>
        <begin position="153"/>
        <end position="171"/>
    </location>
</feature>
<accession>A0A919P3H2</accession>
<evidence type="ECO:0000256" key="7">
    <source>
        <dbReference type="ARBA" id="ARBA00023136"/>
    </source>
</evidence>
<evidence type="ECO:0000256" key="2">
    <source>
        <dbReference type="ARBA" id="ARBA00011779"/>
    </source>
</evidence>
<evidence type="ECO:0000256" key="5">
    <source>
        <dbReference type="ARBA" id="ARBA00022989"/>
    </source>
</evidence>
<evidence type="ECO:0000256" key="3">
    <source>
        <dbReference type="ARBA" id="ARBA00022448"/>
    </source>
</evidence>
<dbReference type="NCBIfam" id="TIGR02139">
    <property type="entry name" value="permease_CysT"/>
    <property type="match status" value="1"/>
</dbReference>
<organism evidence="11 12">
    <name type="scientific">Cellulomonas chitinilytica</name>
    <dbReference type="NCBI Taxonomy" id="398759"/>
    <lineage>
        <taxon>Bacteria</taxon>
        <taxon>Bacillati</taxon>
        <taxon>Actinomycetota</taxon>
        <taxon>Actinomycetes</taxon>
        <taxon>Micrococcales</taxon>
        <taxon>Cellulomonadaceae</taxon>
        <taxon>Cellulomonas</taxon>
    </lineage>
</organism>
<feature type="transmembrane region" description="Helical" evidence="9">
    <location>
        <begin position="259"/>
        <end position="280"/>
    </location>
</feature>
<proteinExistence type="inferred from homology"/>
<dbReference type="Gene3D" id="1.10.3720.10">
    <property type="entry name" value="MetI-like"/>
    <property type="match status" value="1"/>
</dbReference>
<gene>
    <name evidence="11" type="primary">cysT</name>
    <name evidence="11" type="ORF">Cch01nite_34600</name>
</gene>
<evidence type="ECO:0000256" key="1">
    <source>
        <dbReference type="ARBA" id="ARBA00004141"/>
    </source>
</evidence>
<keyword evidence="4 9" id="KW-0812">Transmembrane</keyword>
<dbReference type="NCBIfam" id="TIGR00969">
    <property type="entry name" value="3a0106s02"/>
    <property type="match status" value="1"/>
</dbReference>
<feature type="transmembrane region" description="Helical" evidence="9">
    <location>
        <begin position="90"/>
        <end position="108"/>
    </location>
</feature>
<feature type="transmembrane region" description="Helical" evidence="9">
    <location>
        <begin position="203"/>
        <end position="224"/>
    </location>
</feature>
<feature type="transmembrane region" description="Helical" evidence="9">
    <location>
        <begin position="120"/>
        <end position="141"/>
    </location>
</feature>
<name>A0A919P3H2_9CELL</name>
<dbReference type="InterPro" id="IPR000515">
    <property type="entry name" value="MetI-like"/>
</dbReference>
<evidence type="ECO:0000256" key="8">
    <source>
        <dbReference type="ARBA" id="ARBA00025323"/>
    </source>
</evidence>
<evidence type="ECO:0000313" key="11">
    <source>
        <dbReference type="EMBL" id="GIG22736.1"/>
    </source>
</evidence>
<reference evidence="11" key="1">
    <citation type="submission" date="2021-01" db="EMBL/GenBank/DDBJ databases">
        <title>Whole genome shotgun sequence of Cellulomonas chitinilytica NBRC 110799.</title>
        <authorList>
            <person name="Komaki H."/>
            <person name="Tamura T."/>
        </authorList>
    </citation>
    <scope>NUCLEOTIDE SEQUENCE</scope>
    <source>
        <strain evidence="11">NBRC 110799</strain>
    </source>
</reference>
<dbReference type="RefSeq" id="WP_203757755.1">
    <property type="nucleotide sequence ID" value="NZ_BONK01000013.1"/>
</dbReference>
<evidence type="ECO:0000256" key="9">
    <source>
        <dbReference type="RuleBase" id="RU366001"/>
    </source>
</evidence>
<evidence type="ECO:0000313" key="12">
    <source>
        <dbReference type="Proteomes" id="UP000632740"/>
    </source>
</evidence>
<dbReference type="SUPFAM" id="SSF161098">
    <property type="entry name" value="MetI-like"/>
    <property type="match status" value="1"/>
</dbReference>
<keyword evidence="7 9" id="KW-0472">Membrane</keyword>
<dbReference type="CDD" id="cd06261">
    <property type="entry name" value="TM_PBP2"/>
    <property type="match status" value="1"/>
</dbReference>
<dbReference type="InterPro" id="IPR035906">
    <property type="entry name" value="MetI-like_sf"/>
</dbReference>
<comment type="caution">
    <text evidence="9">Lacks conserved residue(s) required for the propagation of feature annotation.</text>
</comment>